<organism evidence="1 2">
    <name type="scientific">Pelobates cultripes</name>
    <name type="common">Western spadefoot toad</name>
    <dbReference type="NCBI Taxonomy" id="61616"/>
    <lineage>
        <taxon>Eukaryota</taxon>
        <taxon>Metazoa</taxon>
        <taxon>Chordata</taxon>
        <taxon>Craniata</taxon>
        <taxon>Vertebrata</taxon>
        <taxon>Euteleostomi</taxon>
        <taxon>Amphibia</taxon>
        <taxon>Batrachia</taxon>
        <taxon>Anura</taxon>
        <taxon>Pelobatoidea</taxon>
        <taxon>Pelobatidae</taxon>
        <taxon>Pelobates</taxon>
    </lineage>
</organism>
<evidence type="ECO:0000313" key="1">
    <source>
        <dbReference type="EMBL" id="CAH2252056.1"/>
    </source>
</evidence>
<gene>
    <name evidence="1" type="ORF">PECUL_23A024904</name>
</gene>
<sequence>MASSSPISSELSEAGGPMLADIRADKKLTATMVTKKDLQNLTASLHESIAKADGGDGAQHPPGGP</sequence>
<dbReference type="AlphaFoldDB" id="A0AAD1VT46"/>
<keyword evidence="2" id="KW-1185">Reference proteome</keyword>
<reference evidence="1" key="1">
    <citation type="submission" date="2022-03" db="EMBL/GenBank/DDBJ databases">
        <authorList>
            <person name="Alioto T."/>
            <person name="Alioto T."/>
            <person name="Gomez Garrido J."/>
        </authorList>
    </citation>
    <scope>NUCLEOTIDE SEQUENCE</scope>
</reference>
<dbReference type="Proteomes" id="UP001295444">
    <property type="component" value="Chromosome 02"/>
</dbReference>
<name>A0AAD1VT46_PELCU</name>
<accession>A0AAD1VT46</accession>
<proteinExistence type="predicted"/>
<dbReference type="EMBL" id="OW240913">
    <property type="protein sequence ID" value="CAH2252056.1"/>
    <property type="molecule type" value="Genomic_DNA"/>
</dbReference>
<protein>
    <submittedName>
        <fullName evidence="1">Uncharacterized protein</fullName>
    </submittedName>
</protein>
<evidence type="ECO:0000313" key="2">
    <source>
        <dbReference type="Proteomes" id="UP001295444"/>
    </source>
</evidence>